<reference evidence="5" key="1">
    <citation type="submission" date="2020-12" db="EMBL/GenBank/DDBJ databases">
        <title>Vagococcus allomyrinae sp. nov. and Enterococcus lavae sp. nov., isolated from the larvae of Allomyrina dichotoma.</title>
        <authorList>
            <person name="Lee S.D."/>
        </authorList>
    </citation>
    <scope>NUCLEOTIDE SEQUENCE</scope>
    <source>
        <strain evidence="5">BWB3-3</strain>
    </source>
</reference>
<feature type="transmembrane region" description="Helical" evidence="3">
    <location>
        <begin position="123"/>
        <end position="143"/>
    </location>
</feature>
<keyword evidence="3" id="KW-1133">Transmembrane helix</keyword>
<feature type="transmembrane region" description="Helical" evidence="3">
    <location>
        <begin position="245"/>
        <end position="265"/>
    </location>
</feature>
<evidence type="ECO:0000259" key="4">
    <source>
        <dbReference type="Pfam" id="PF00892"/>
    </source>
</evidence>
<dbReference type="SUPFAM" id="SSF103481">
    <property type="entry name" value="Multidrug resistance efflux transporter EmrE"/>
    <property type="match status" value="2"/>
</dbReference>
<organism evidence="5 6">
    <name type="scientific">Vagococcus allomyrinae</name>
    <dbReference type="NCBI Taxonomy" id="2794353"/>
    <lineage>
        <taxon>Bacteria</taxon>
        <taxon>Bacillati</taxon>
        <taxon>Bacillota</taxon>
        <taxon>Bacilli</taxon>
        <taxon>Lactobacillales</taxon>
        <taxon>Enterococcaceae</taxon>
        <taxon>Vagococcus</taxon>
    </lineage>
</organism>
<feature type="transmembrane region" description="Helical" evidence="3">
    <location>
        <begin position="155"/>
        <end position="174"/>
    </location>
</feature>
<feature type="transmembrane region" description="Helical" evidence="3">
    <location>
        <begin position="99"/>
        <end position="116"/>
    </location>
</feature>
<dbReference type="Pfam" id="PF00892">
    <property type="entry name" value="EamA"/>
    <property type="match status" value="2"/>
</dbReference>
<protein>
    <submittedName>
        <fullName evidence="5">DMT family transporter</fullName>
    </submittedName>
</protein>
<evidence type="ECO:0000256" key="1">
    <source>
        <dbReference type="ARBA" id="ARBA00004127"/>
    </source>
</evidence>
<accession>A0A940PGS3</accession>
<comment type="caution">
    <text evidence="5">The sequence shown here is derived from an EMBL/GenBank/DDBJ whole genome shotgun (WGS) entry which is preliminary data.</text>
</comment>
<keyword evidence="6" id="KW-1185">Reference proteome</keyword>
<evidence type="ECO:0000313" key="6">
    <source>
        <dbReference type="Proteomes" id="UP000674938"/>
    </source>
</evidence>
<comment type="similarity">
    <text evidence="2">Belongs to the EamA transporter family.</text>
</comment>
<dbReference type="EMBL" id="JAEEGA010000034">
    <property type="protein sequence ID" value="MBP1044590.1"/>
    <property type="molecule type" value="Genomic_DNA"/>
</dbReference>
<feature type="domain" description="EamA" evidence="4">
    <location>
        <begin position="8"/>
        <end position="138"/>
    </location>
</feature>
<dbReference type="AlphaFoldDB" id="A0A940PGS3"/>
<feature type="transmembrane region" description="Helical" evidence="3">
    <location>
        <begin position="37"/>
        <end position="57"/>
    </location>
</feature>
<gene>
    <name evidence="5" type="ORF">I6N95_26625</name>
</gene>
<dbReference type="Proteomes" id="UP000674938">
    <property type="component" value="Unassembled WGS sequence"/>
</dbReference>
<keyword evidence="3" id="KW-0812">Transmembrane</keyword>
<comment type="subcellular location">
    <subcellularLocation>
        <location evidence="1">Endomembrane system</location>
        <topology evidence="1">Multi-pass membrane protein</topology>
    </subcellularLocation>
</comment>
<sequence>MERKKIIYVIVVMVGAISGGLVPTANSLAINAGLSESQVLLGQSGIGLLALLLLFILFKGYKDFPLISFGKTLIIGISLGLTGFFLLKALSELSASTTVILQFQFPWIGILIAAIYRKKMPSIQHFFVIVFILVGVVLGSGIIESGLGLLSAKGVMFGMLNAFSYALYIFLNDIIEPDLEWPKKGLGIACGVFIVVMLTSFSQISQLTTVPMSSLFLYGLLNAVVAILLPIICFSIGVPKIGSSLSSLVSSIELPAAIGATILFLGESVTLIRIIGVLIIIVTILYANRLDDT</sequence>
<feature type="domain" description="EamA" evidence="4">
    <location>
        <begin position="153"/>
        <end position="286"/>
    </location>
</feature>
<proteinExistence type="inferred from homology"/>
<dbReference type="RefSeq" id="WP_209533153.1">
    <property type="nucleotide sequence ID" value="NZ_JAEEGA010000034.1"/>
</dbReference>
<feature type="transmembrane region" description="Helical" evidence="3">
    <location>
        <begin position="216"/>
        <end position="238"/>
    </location>
</feature>
<evidence type="ECO:0000256" key="2">
    <source>
        <dbReference type="ARBA" id="ARBA00007362"/>
    </source>
</evidence>
<feature type="transmembrane region" description="Helical" evidence="3">
    <location>
        <begin position="186"/>
        <end position="204"/>
    </location>
</feature>
<dbReference type="InterPro" id="IPR000620">
    <property type="entry name" value="EamA_dom"/>
</dbReference>
<evidence type="ECO:0000313" key="5">
    <source>
        <dbReference type="EMBL" id="MBP1044590.1"/>
    </source>
</evidence>
<feature type="transmembrane region" description="Helical" evidence="3">
    <location>
        <begin position="69"/>
        <end position="87"/>
    </location>
</feature>
<evidence type="ECO:0000256" key="3">
    <source>
        <dbReference type="SAM" id="Phobius"/>
    </source>
</evidence>
<dbReference type="GO" id="GO:0016020">
    <property type="term" value="C:membrane"/>
    <property type="evidence" value="ECO:0007669"/>
    <property type="project" value="InterPro"/>
</dbReference>
<feature type="transmembrane region" description="Helical" evidence="3">
    <location>
        <begin position="271"/>
        <end position="288"/>
    </location>
</feature>
<feature type="transmembrane region" description="Helical" evidence="3">
    <location>
        <begin position="7"/>
        <end position="25"/>
    </location>
</feature>
<name>A0A940PGS3_9ENTE</name>
<dbReference type="InterPro" id="IPR037185">
    <property type="entry name" value="EmrE-like"/>
</dbReference>
<keyword evidence="3" id="KW-0472">Membrane</keyword>